<evidence type="ECO:0000256" key="2">
    <source>
        <dbReference type="ARBA" id="ARBA00022801"/>
    </source>
</evidence>
<evidence type="ECO:0000313" key="9">
    <source>
        <dbReference type="EMBL" id="PRY88622.1"/>
    </source>
</evidence>
<evidence type="ECO:0000256" key="1">
    <source>
        <dbReference type="ARBA" id="ARBA00022741"/>
    </source>
</evidence>
<proteinExistence type="inferred from homology"/>
<evidence type="ECO:0000256" key="5">
    <source>
        <dbReference type="ARBA" id="ARBA00045658"/>
    </source>
</evidence>
<keyword evidence="7" id="KW-0812">Transmembrane</keyword>
<dbReference type="Gene3D" id="3.40.50.300">
    <property type="entry name" value="P-loop containing nucleotide triphosphate hydrolases"/>
    <property type="match status" value="1"/>
</dbReference>
<keyword evidence="7" id="KW-1133">Transmembrane helix</keyword>
<name>A0A2T0WPK1_9BACT</name>
<evidence type="ECO:0000259" key="8">
    <source>
        <dbReference type="SMART" id="SM00833"/>
    </source>
</evidence>
<evidence type="ECO:0000256" key="7">
    <source>
        <dbReference type="SAM" id="Phobius"/>
    </source>
</evidence>
<dbReference type="CDD" id="cd03112">
    <property type="entry name" value="CobW-like"/>
    <property type="match status" value="1"/>
</dbReference>
<evidence type="ECO:0000256" key="3">
    <source>
        <dbReference type="ARBA" id="ARBA00023186"/>
    </source>
</evidence>
<feature type="domain" description="CobW C-terminal" evidence="8">
    <location>
        <begin position="233"/>
        <end position="325"/>
    </location>
</feature>
<dbReference type="OrthoDB" id="9808822at2"/>
<dbReference type="SMART" id="SM00833">
    <property type="entry name" value="CobW_C"/>
    <property type="match status" value="1"/>
</dbReference>
<dbReference type="SUPFAM" id="SSF52540">
    <property type="entry name" value="P-loop containing nucleoside triphosphate hydrolases"/>
    <property type="match status" value="1"/>
</dbReference>
<evidence type="ECO:0000256" key="6">
    <source>
        <dbReference type="ARBA" id="ARBA00049117"/>
    </source>
</evidence>
<comment type="function">
    <text evidence="5">Zinc chaperone that directly transfers zinc cofactor to target proteins, thereby activating them. Zinc is transferred from the CXCC motif in the GTPase domain to the zinc binding site in target proteins in a process requiring GTP hydrolysis.</text>
</comment>
<dbReference type="GO" id="GO:0000166">
    <property type="term" value="F:nucleotide binding"/>
    <property type="evidence" value="ECO:0007669"/>
    <property type="project" value="UniProtKB-KW"/>
</dbReference>
<dbReference type="EMBL" id="PVTR01000004">
    <property type="protein sequence ID" value="PRY88622.1"/>
    <property type="molecule type" value="Genomic_DNA"/>
</dbReference>
<protein>
    <submittedName>
        <fullName evidence="9">G3E family GTPase</fullName>
    </submittedName>
</protein>
<dbReference type="Pfam" id="PF02492">
    <property type="entry name" value="cobW"/>
    <property type="match status" value="1"/>
</dbReference>
<keyword evidence="10" id="KW-1185">Reference proteome</keyword>
<feature type="transmembrane region" description="Helical" evidence="7">
    <location>
        <begin position="20"/>
        <end position="41"/>
    </location>
</feature>
<dbReference type="Pfam" id="PF07683">
    <property type="entry name" value="CobW_C"/>
    <property type="match status" value="1"/>
</dbReference>
<accession>A0A2T0WPK1</accession>
<keyword evidence="7" id="KW-0472">Membrane</keyword>
<comment type="caution">
    <text evidence="9">The sequence shown here is derived from an EMBL/GenBank/DDBJ whole genome shotgun (WGS) entry which is preliminary data.</text>
</comment>
<dbReference type="Gene3D" id="3.30.1220.10">
    <property type="entry name" value="CobW-like, C-terminal domain"/>
    <property type="match status" value="1"/>
</dbReference>
<dbReference type="PANTHER" id="PTHR13748:SF62">
    <property type="entry name" value="COBW DOMAIN-CONTAINING PROTEIN"/>
    <property type="match status" value="1"/>
</dbReference>
<dbReference type="InterPro" id="IPR011629">
    <property type="entry name" value="CobW-like_C"/>
</dbReference>
<reference evidence="9 10" key="1">
    <citation type="submission" date="2018-03" db="EMBL/GenBank/DDBJ databases">
        <title>Genomic Encyclopedia of Archaeal and Bacterial Type Strains, Phase II (KMG-II): from individual species to whole genera.</title>
        <authorList>
            <person name="Goeker M."/>
        </authorList>
    </citation>
    <scope>NUCLEOTIDE SEQUENCE [LARGE SCALE GENOMIC DNA]</scope>
    <source>
        <strain evidence="9 10">DSM 27929</strain>
    </source>
</reference>
<dbReference type="AlphaFoldDB" id="A0A2T0WPK1"/>
<dbReference type="InterPro" id="IPR027417">
    <property type="entry name" value="P-loop_NTPase"/>
</dbReference>
<dbReference type="GO" id="GO:0005737">
    <property type="term" value="C:cytoplasm"/>
    <property type="evidence" value="ECO:0007669"/>
    <property type="project" value="TreeGrafter"/>
</dbReference>
<evidence type="ECO:0000313" key="10">
    <source>
        <dbReference type="Proteomes" id="UP000238157"/>
    </source>
</evidence>
<sequence>MLQIVFKSSRLLKKTMQKRITTYILTGFLGAGKTTLLNYLLELKKDALNYVIENEFGKVSVDGNLVTKNYQELFELNNGCICCSLDGELVAVLEQMIQAKNLPNNLFIEASGVADAGQLASIFKREDVMKYFDLQQIICLVDAENFEDRVKEVPEMYRQIISSDIILINKSDLVQKSYISNISSQIGRINPFAKLSNTVFGEIESSLLEDKHLPSKISDQIGEYPLIEDGHRMKSIAIEVPGEFDRTQLYVTLSMSIFLHYHQIYRIKGFVRLTGEENPVLVQSTGNKLTINPLPEGEKSPELIMVFIGRDIDRKGLQRLIHKAFLKQPIPN</sequence>
<keyword evidence="1" id="KW-0547">Nucleotide-binding</keyword>
<comment type="similarity">
    <text evidence="4">Belongs to the SIMIBI class G3E GTPase family. ZNG1 subfamily.</text>
</comment>
<keyword evidence="3" id="KW-0143">Chaperone</keyword>
<dbReference type="SUPFAM" id="SSF90002">
    <property type="entry name" value="Hypothetical protein YjiA, C-terminal domain"/>
    <property type="match status" value="1"/>
</dbReference>
<dbReference type="InterPro" id="IPR036627">
    <property type="entry name" value="CobW-likC_sf"/>
</dbReference>
<dbReference type="GO" id="GO:0016787">
    <property type="term" value="F:hydrolase activity"/>
    <property type="evidence" value="ECO:0007669"/>
    <property type="project" value="UniProtKB-KW"/>
</dbReference>
<keyword evidence="2" id="KW-0378">Hydrolase</keyword>
<dbReference type="InterPro" id="IPR051316">
    <property type="entry name" value="Zinc-reg_GTPase_activator"/>
</dbReference>
<dbReference type="Proteomes" id="UP000238157">
    <property type="component" value="Unassembled WGS sequence"/>
</dbReference>
<organism evidence="9 10">
    <name type="scientific">Mongoliibacter ruber</name>
    <dbReference type="NCBI Taxonomy" id="1750599"/>
    <lineage>
        <taxon>Bacteria</taxon>
        <taxon>Pseudomonadati</taxon>
        <taxon>Bacteroidota</taxon>
        <taxon>Cytophagia</taxon>
        <taxon>Cytophagales</taxon>
        <taxon>Cyclobacteriaceae</taxon>
        <taxon>Mongoliibacter</taxon>
    </lineage>
</organism>
<dbReference type="PANTHER" id="PTHR13748">
    <property type="entry name" value="COBW-RELATED"/>
    <property type="match status" value="1"/>
</dbReference>
<gene>
    <name evidence="9" type="ORF">CLW00_104273</name>
</gene>
<evidence type="ECO:0000256" key="4">
    <source>
        <dbReference type="ARBA" id="ARBA00034320"/>
    </source>
</evidence>
<dbReference type="InterPro" id="IPR003495">
    <property type="entry name" value="CobW/HypB/UreG_nucleotide-bd"/>
</dbReference>
<comment type="catalytic activity">
    <reaction evidence="6">
        <text>GTP + H2O = GDP + phosphate + H(+)</text>
        <dbReference type="Rhea" id="RHEA:19669"/>
        <dbReference type="ChEBI" id="CHEBI:15377"/>
        <dbReference type="ChEBI" id="CHEBI:15378"/>
        <dbReference type="ChEBI" id="CHEBI:37565"/>
        <dbReference type="ChEBI" id="CHEBI:43474"/>
        <dbReference type="ChEBI" id="CHEBI:58189"/>
    </reaction>
    <physiologicalReaction direction="left-to-right" evidence="6">
        <dbReference type="Rhea" id="RHEA:19670"/>
    </physiologicalReaction>
</comment>